<evidence type="ECO:0000256" key="5">
    <source>
        <dbReference type="ARBA" id="ARBA00023157"/>
    </source>
</evidence>
<dbReference type="InterPro" id="IPR001314">
    <property type="entry name" value="Peptidase_S1A"/>
</dbReference>
<dbReference type="PANTHER" id="PTHR24264">
    <property type="entry name" value="TRYPSIN-RELATED"/>
    <property type="match status" value="1"/>
</dbReference>
<dbReference type="InterPro" id="IPR043504">
    <property type="entry name" value="Peptidase_S1_PA_chymotrypsin"/>
</dbReference>
<dbReference type="InterPro" id="IPR001254">
    <property type="entry name" value="Trypsin_dom"/>
</dbReference>
<evidence type="ECO:0000256" key="6">
    <source>
        <dbReference type="RuleBase" id="RU363034"/>
    </source>
</evidence>
<dbReference type="Gene3D" id="2.40.10.10">
    <property type="entry name" value="Trypsin-like serine proteases"/>
    <property type="match status" value="1"/>
</dbReference>
<feature type="domain" description="Peptidase S1" evidence="7">
    <location>
        <begin position="3"/>
        <end position="235"/>
    </location>
</feature>
<evidence type="ECO:0000256" key="4">
    <source>
        <dbReference type="ARBA" id="ARBA00022825"/>
    </source>
</evidence>
<accession>A7SNJ9</accession>
<evidence type="ECO:0000313" key="9">
    <source>
        <dbReference type="Proteomes" id="UP000001593"/>
    </source>
</evidence>
<dbReference type="OMA" id="RIQRIFM"/>
<dbReference type="SMART" id="SM00020">
    <property type="entry name" value="Tryp_SPc"/>
    <property type="match status" value="1"/>
</dbReference>
<dbReference type="eggNOG" id="KOG3627">
    <property type="taxonomic scope" value="Eukaryota"/>
</dbReference>
<dbReference type="KEGG" id="nve:5506082"/>
<dbReference type="PROSITE" id="PS00135">
    <property type="entry name" value="TRYPSIN_SER"/>
    <property type="match status" value="1"/>
</dbReference>
<dbReference type="InterPro" id="IPR018114">
    <property type="entry name" value="TRYPSIN_HIS"/>
</dbReference>
<gene>
    <name evidence="8" type="ORF">NEMVEDRAFT_v1g124911</name>
</gene>
<name>A7SNJ9_NEMVE</name>
<dbReference type="OrthoDB" id="5974294at2759"/>
<dbReference type="GO" id="GO:0004252">
    <property type="term" value="F:serine-type endopeptidase activity"/>
    <property type="evidence" value="ECO:0000318"/>
    <property type="project" value="GO_Central"/>
</dbReference>
<comment type="similarity">
    <text evidence="1">Belongs to the peptidase S1 family.</text>
</comment>
<keyword evidence="9" id="KW-1185">Reference proteome</keyword>
<keyword evidence="3 6" id="KW-0378">Hydrolase</keyword>
<dbReference type="PROSITE" id="PS00134">
    <property type="entry name" value="TRYPSIN_HIS"/>
    <property type="match status" value="1"/>
</dbReference>
<evidence type="ECO:0000259" key="7">
    <source>
        <dbReference type="PROSITE" id="PS50240"/>
    </source>
</evidence>
<keyword evidence="4 6" id="KW-0720">Serine protease</keyword>
<dbReference type="InterPro" id="IPR033116">
    <property type="entry name" value="TRYPSIN_SER"/>
</dbReference>
<dbReference type="PhylomeDB" id="A7SNJ9"/>
<evidence type="ECO:0000256" key="2">
    <source>
        <dbReference type="ARBA" id="ARBA00022670"/>
    </source>
</evidence>
<dbReference type="CDD" id="cd00190">
    <property type="entry name" value="Tryp_SPc"/>
    <property type="match status" value="1"/>
</dbReference>
<evidence type="ECO:0000256" key="3">
    <source>
        <dbReference type="ARBA" id="ARBA00022801"/>
    </source>
</evidence>
<dbReference type="InterPro" id="IPR050127">
    <property type="entry name" value="Serine_Proteases_S1"/>
</dbReference>
<dbReference type="AlphaFoldDB" id="A7SNJ9"/>
<dbReference type="InterPro" id="IPR009003">
    <property type="entry name" value="Peptidase_S1_PA"/>
</dbReference>
<dbReference type="HOGENOM" id="CLU_006842_0_4_1"/>
<dbReference type="MEROPS" id="S01.439"/>
<evidence type="ECO:0000313" key="8">
    <source>
        <dbReference type="EMBL" id="EDO34724.1"/>
    </source>
</evidence>
<dbReference type="PANTHER" id="PTHR24264:SF54">
    <property type="entry name" value="PEPTIDASE S1 DOMAIN-CONTAINING PROTEIN"/>
    <property type="match status" value="1"/>
</dbReference>
<protein>
    <recommendedName>
        <fullName evidence="7">Peptidase S1 domain-containing protein</fullName>
    </recommendedName>
</protein>
<dbReference type="FunFam" id="2.40.10.10:FF:000077">
    <property type="entry name" value="Predicted protein"/>
    <property type="match status" value="1"/>
</dbReference>
<dbReference type="GO" id="GO:0005615">
    <property type="term" value="C:extracellular space"/>
    <property type="evidence" value="ECO:0000318"/>
    <property type="project" value="GO_Central"/>
</dbReference>
<dbReference type="SUPFAM" id="SSF50494">
    <property type="entry name" value="Trypsin-like serine proteases"/>
    <property type="match status" value="1"/>
</dbReference>
<dbReference type="Pfam" id="PF00089">
    <property type="entry name" value="Trypsin"/>
    <property type="match status" value="1"/>
</dbReference>
<dbReference type="PRINTS" id="PR00722">
    <property type="entry name" value="CHYMOTRYPSIN"/>
</dbReference>
<proteinExistence type="inferred from homology"/>
<dbReference type="EMBL" id="DS469721">
    <property type="protein sequence ID" value="EDO34724.1"/>
    <property type="molecule type" value="Genomic_DNA"/>
</dbReference>
<dbReference type="Proteomes" id="UP000001593">
    <property type="component" value="Unassembled WGS sequence"/>
</dbReference>
<keyword evidence="2 6" id="KW-0645">Protease</keyword>
<dbReference type="InParanoid" id="A7SNJ9"/>
<keyword evidence="5" id="KW-1015">Disulfide bond</keyword>
<reference evidence="8 9" key="1">
    <citation type="journal article" date="2007" name="Science">
        <title>Sea anemone genome reveals ancestral eumetazoan gene repertoire and genomic organization.</title>
        <authorList>
            <person name="Putnam N.H."/>
            <person name="Srivastava M."/>
            <person name="Hellsten U."/>
            <person name="Dirks B."/>
            <person name="Chapman J."/>
            <person name="Salamov A."/>
            <person name="Terry A."/>
            <person name="Shapiro H."/>
            <person name="Lindquist E."/>
            <person name="Kapitonov V.V."/>
            <person name="Jurka J."/>
            <person name="Genikhovich G."/>
            <person name="Grigoriev I.V."/>
            <person name="Lucas S.M."/>
            <person name="Steele R.E."/>
            <person name="Finnerty J.R."/>
            <person name="Technau U."/>
            <person name="Martindale M.Q."/>
            <person name="Rokhsar D.S."/>
        </authorList>
    </citation>
    <scope>NUCLEOTIDE SEQUENCE [LARGE SCALE GENOMIC DNA]</scope>
    <source>
        <strain evidence="9">CH2 X CH6</strain>
    </source>
</reference>
<organism evidence="8 9">
    <name type="scientific">Nematostella vectensis</name>
    <name type="common">Starlet sea anemone</name>
    <dbReference type="NCBI Taxonomy" id="45351"/>
    <lineage>
        <taxon>Eukaryota</taxon>
        <taxon>Metazoa</taxon>
        <taxon>Cnidaria</taxon>
        <taxon>Anthozoa</taxon>
        <taxon>Hexacorallia</taxon>
        <taxon>Actiniaria</taxon>
        <taxon>Edwardsiidae</taxon>
        <taxon>Nematostella</taxon>
    </lineage>
</organism>
<sequence>SRIVGGTTAQRGAWPWQAMLRYYNGNHFCGGTLVHPRWVVTASHCVHKLTTGDLYVRMGAHWKDGKTGSEQDFRIQRIFMHPNYHSPVQYANDIALLLLDRPARLDRYTNLACLAPRSSPLPDGTRCWISGWGRLSSGGASPNVLMQAQVPLVSGQTCSQAYPGRTHYSMLCAGLRHGGVDACQGDSGGPIVCQREGRWHLEGATSWGDGCAWANKYGVYAKITYLRDWLDNIMNSY</sequence>
<dbReference type="PROSITE" id="PS50240">
    <property type="entry name" value="TRYPSIN_DOM"/>
    <property type="match status" value="1"/>
</dbReference>
<dbReference type="STRING" id="45351.A7SNJ9"/>
<evidence type="ECO:0000256" key="1">
    <source>
        <dbReference type="ARBA" id="ARBA00007664"/>
    </source>
</evidence>
<dbReference type="GO" id="GO:0006508">
    <property type="term" value="P:proteolysis"/>
    <property type="evidence" value="ECO:0000318"/>
    <property type="project" value="GO_Central"/>
</dbReference>
<feature type="non-terminal residue" evidence="8">
    <location>
        <position position="237"/>
    </location>
</feature>